<dbReference type="HOGENOM" id="CLU_1164624_0_0_5"/>
<evidence type="ECO:0000259" key="1">
    <source>
        <dbReference type="Pfam" id="PF21926"/>
    </source>
</evidence>
<evidence type="ECO:0000313" key="2">
    <source>
        <dbReference type="EMBL" id="AHB50222.1"/>
    </source>
</evidence>
<dbReference type="PATRIC" id="fig|1029756.8.peg.2390"/>
<accession>V5SI95</accession>
<dbReference type="OrthoDB" id="7930051at2"/>
<dbReference type="AlphaFoldDB" id="V5SI95"/>
<feature type="domain" description="N-acyl amino acid synthase FeeM catalytic core" evidence="1">
    <location>
        <begin position="34"/>
        <end position="195"/>
    </location>
</feature>
<keyword evidence="3" id="KW-1185">Reference proteome</keyword>
<evidence type="ECO:0000313" key="3">
    <source>
        <dbReference type="Proteomes" id="UP000018542"/>
    </source>
</evidence>
<dbReference type="Gene3D" id="3.40.630.30">
    <property type="match status" value="1"/>
</dbReference>
<dbReference type="SUPFAM" id="SSF55729">
    <property type="entry name" value="Acyl-CoA N-acyltransferases (Nat)"/>
    <property type="match status" value="1"/>
</dbReference>
<name>V5SI95_9HYPH</name>
<sequence>MKPHAQYEAAFNEADQSDSVVRTAWYACADNRREAFALRYRGYVHAGLIEPSPFEIYTDAYDDLGTTLVAALYRRGACIATLRISLYVPGTDGPALPCEKVYPEIEALKANAKGPIVELSRLSIDPEITNTRYRARLYAAAIRAGVMGCIALDARHLIVATQTKWQSFYEHVMDFKVTGSAQLYPPGDVPVILLTRELDAELRRRMARNIFFRIDKAELDELSQRLPGMVGLNPATAG</sequence>
<dbReference type="EMBL" id="CP006912">
    <property type="protein sequence ID" value="AHB50222.1"/>
    <property type="molecule type" value="Genomic_DNA"/>
</dbReference>
<dbReference type="STRING" id="1029756.W911_11515"/>
<organism evidence="2 3">
    <name type="scientific">Hyphomicrobium nitrativorans NL23</name>
    <dbReference type="NCBI Taxonomy" id="1029756"/>
    <lineage>
        <taxon>Bacteria</taxon>
        <taxon>Pseudomonadati</taxon>
        <taxon>Pseudomonadota</taxon>
        <taxon>Alphaproteobacteria</taxon>
        <taxon>Hyphomicrobiales</taxon>
        <taxon>Hyphomicrobiaceae</taxon>
        <taxon>Hyphomicrobium</taxon>
    </lineage>
</organism>
<proteinExistence type="predicted"/>
<dbReference type="InterPro" id="IPR016181">
    <property type="entry name" value="Acyl_CoA_acyltransferase"/>
</dbReference>
<dbReference type="KEGG" id="hni:W911_11515"/>
<gene>
    <name evidence="2" type="ORF">W911_11515</name>
</gene>
<dbReference type="Proteomes" id="UP000018542">
    <property type="component" value="Chromosome"/>
</dbReference>
<reference evidence="2 3" key="1">
    <citation type="journal article" date="2014" name="Genome Announc.">
        <title>Complete Genome Sequence of Hyphomicrobium nitrativorans Strain NL23, a Denitrifying Bacterium Isolated from Biofilm of a Methanol-Fed Denitrification System Treating Seawater at the Montreal Biodome.</title>
        <authorList>
            <person name="Martineau C."/>
            <person name="Villeneuve C."/>
            <person name="Mauffrey F."/>
            <person name="Villemur R."/>
        </authorList>
    </citation>
    <scope>NUCLEOTIDE SEQUENCE [LARGE SCALE GENOMIC DNA]</scope>
    <source>
        <strain evidence="2">NL23</strain>
    </source>
</reference>
<dbReference type="InterPro" id="IPR054597">
    <property type="entry name" value="FeeM_cat"/>
</dbReference>
<protein>
    <recommendedName>
        <fullName evidence="1">N-acyl amino acid synthase FeeM catalytic core domain-containing protein</fullName>
    </recommendedName>
</protein>
<dbReference type="Pfam" id="PF21926">
    <property type="entry name" value="FeeM"/>
    <property type="match status" value="1"/>
</dbReference>
<dbReference type="RefSeq" id="WP_023787647.1">
    <property type="nucleotide sequence ID" value="NC_022997.1"/>
</dbReference>